<gene>
    <name evidence="2" type="ORF">BJ875DRAFT_477223</name>
</gene>
<name>A0A9P7Y7J3_9HELO</name>
<organism evidence="2 3">
    <name type="scientific">Amylocarpus encephaloides</name>
    <dbReference type="NCBI Taxonomy" id="45428"/>
    <lineage>
        <taxon>Eukaryota</taxon>
        <taxon>Fungi</taxon>
        <taxon>Dikarya</taxon>
        <taxon>Ascomycota</taxon>
        <taxon>Pezizomycotina</taxon>
        <taxon>Leotiomycetes</taxon>
        <taxon>Helotiales</taxon>
        <taxon>Helotiales incertae sedis</taxon>
        <taxon>Amylocarpus</taxon>
    </lineage>
</organism>
<sequence length="270" mass="30659">MAVRKLFRVGLGGLPHEKDKIINTMFHYFVFFAARGRYTARASLELRFLFGGKTVAWVFCPIVVHENQNRRLVCVFIDQTWMERNGRPYFVARRRKNKRARERSGTKSTSTLTRTPPIDPYFVAIMIAMAQSIRQASPTGQEESVITVRLFTPSADRESLLLHTADVTPQFLGKFDFPYLRSAASLPITQEVIPMTCPTTHLMDILLRILNTSLPPHRGKRLGPPQEKKARSTGRTRGTKLKPLGDTTIQPAAGSPRPRRSKRKRTRLGS</sequence>
<protein>
    <submittedName>
        <fullName evidence="2">Uncharacterized protein</fullName>
    </submittedName>
</protein>
<dbReference type="AlphaFoldDB" id="A0A9P7Y7J3"/>
<dbReference type="Proteomes" id="UP000824998">
    <property type="component" value="Unassembled WGS sequence"/>
</dbReference>
<comment type="caution">
    <text evidence="2">The sequence shown here is derived from an EMBL/GenBank/DDBJ whole genome shotgun (WGS) entry which is preliminary data.</text>
</comment>
<feature type="compositionally biased region" description="Basic residues" evidence="1">
    <location>
        <begin position="257"/>
        <end position="270"/>
    </location>
</feature>
<keyword evidence="3" id="KW-1185">Reference proteome</keyword>
<feature type="region of interest" description="Disordered" evidence="1">
    <location>
        <begin position="215"/>
        <end position="270"/>
    </location>
</feature>
<proteinExistence type="predicted"/>
<evidence type="ECO:0000313" key="3">
    <source>
        <dbReference type="Proteomes" id="UP000824998"/>
    </source>
</evidence>
<dbReference type="EMBL" id="MU251917">
    <property type="protein sequence ID" value="KAG9228535.1"/>
    <property type="molecule type" value="Genomic_DNA"/>
</dbReference>
<reference evidence="2" key="1">
    <citation type="journal article" date="2021" name="IMA Fungus">
        <title>Genomic characterization of three marine fungi, including Emericellopsis atlantica sp. nov. with signatures of a generalist lifestyle and marine biomass degradation.</title>
        <authorList>
            <person name="Hagestad O.C."/>
            <person name="Hou L."/>
            <person name="Andersen J.H."/>
            <person name="Hansen E.H."/>
            <person name="Altermark B."/>
            <person name="Li C."/>
            <person name="Kuhnert E."/>
            <person name="Cox R.J."/>
            <person name="Crous P.W."/>
            <person name="Spatafora J.W."/>
            <person name="Lail K."/>
            <person name="Amirebrahimi M."/>
            <person name="Lipzen A."/>
            <person name="Pangilinan J."/>
            <person name="Andreopoulos W."/>
            <person name="Hayes R.D."/>
            <person name="Ng V."/>
            <person name="Grigoriev I.V."/>
            <person name="Jackson S.A."/>
            <person name="Sutton T.D.S."/>
            <person name="Dobson A.D.W."/>
            <person name="Rama T."/>
        </authorList>
    </citation>
    <scope>NUCLEOTIDE SEQUENCE</scope>
    <source>
        <strain evidence="2">TRa018bII</strain>
    </source>
</reference>
<accession>A0A9P7Y7J3</accession>
<dbReference type="OrthoDB" id="3523814at2759"/>
<evidence type="ECO:0000313" key="2">
    <source>
        <dbReference type="EMBL" id="KAG9228535.1"/>
    </source>
</evidence>
<feature type="compositionally biased region" description="Basic residues" evidence="1">
    <location>
        <begin position="231"/>
        <end position="240"/>
    </location>
</feature>
<evidence type="ECO:0000256" key="1">
    <source>
        <dbReference type="SAM" id="MobiDB-lite"/>
    </source>
</evidence>